<dbReference type="PROSITE" id="PS50110">
    <property type="entry name" value="RESPONSE_REGULATORY"/>
    <property type="match status" value="1"/>
</dbReference>
<dbReference type="SMART" id="SM00448">
    <property type="entry name" value="REC"/>
    <property type="match status" value="1"/>
</dbReference>
<accession>A0A1G6XH67</accession>
<dbReference type="EMBL" id="FMZE01000012">
    <property type="protein sequence ID" value="SDD77402.1"/>
    <property type="molecule type" value="Genomic_DNA"/>
</dbReference>
<proteinExistence type="predicted"/>
<reference evidence="1 2" key="1">
    <citation type="submission" date="2016-10" db="EMBL/GenBank/DDBJ databases">
        <authorList>
            <person name="de Groot N.N."/>
        </authorList>
    </citation>
    <scope>NUCLEOTIDE SEQUENCE [LARGE SCALE GENOMIC DNA]</scope>
    <source>
        <strain evidence="1 2">CGMCC 4.5506</strain>
    </source>
</reference>
<dbReference type="SUPFAM" id="SSF52172">
    <property type="entry name" value="CheY-like"/>
    <property type="match status" value="1"/>
</dbReference>
<dbReference type="InterPro" id="IPR011006">
    <property type="entry name" value="CheY-like_superfamily"/>
</dbReference>
<dbReference type="SUPFAM" id="SSF46894">
    <property type="entry name" value="C-terminal effector domain of the bipartite response regulators"/>
    <property type="match status" value="1"/>
</dbReference>
<evidence type="ECO:0000313" key="1">
    <source>
        <dbReference type="EMBL" id="SDD77402.1"/>
    </source>
</evidence>
<dbReference type="Pfam" id="PF00196">
    <property type="entry name" value="GerE"/>
    <property type="match status" value="1"/>
</dbReference>
<gene>
    <name evidence="1" type="ORF">SAMN05421630_11289</name>
</gene>
<dbReference type="GO" id="GO:0006355">
    <property type="term" value="P:regulation of DNA-templated transcription"/>
    <property type="evidence" value="ECO:0007669"/>
    <property type="project" value="InterPro"/>
</dbReference>
<dbReference type="Pfam" id="PF00072">
    <property type="entry name" value="Response_reg"/>
    <property type="match status" value="1"/>
</dbReference>
<evidence type="ECO:0000313" key="2">
    <source>
        <dbReference type="Proteomes" id="UP000199494"/>
    </source>
</evidence>
<dbReference type="PANTHER" id="PTHR43214:SF42">
    <property type="entry name" value="TRANSCRIPTIONAL REGULATORY PROTEIN DESR"/>
    <property type="match status" value="1"/>
</dbReference>
<dbReference type="GO" id="GO:0000160">
    <property type="term" value="P:phosphorelay signal transduction system"/>
    <property type="evidence" value="ECO:0007669"/>
    <property type="project" value="InterPro"/>
</dbReference>
<dbReference type="InterPro" id="IPR000792">
    <property type="entry name" value="Tscrpt_reg_LuxR_C"/>
</dbReference>
<dbReference type="InterPro" id="IPR039420">
    <property type="entry name" value="WalR-like"/>
</dbReference>
<dbReference type="RefSeq" id="WP_211323636.1">
    <property type="nucleotide sequence ID" value="NZ_CP016353.1"/>
</dbReference>
<dbReference type="InterPro" id="IPR016032">
    <property type="entry name" value="Sig_transdc_resp-reg_C-effctor"/>
</dbReference>
<protein>
    <submittedName>
        <fullName evidence="1">Two-component system, NarL family, response regulator DesR</fullName>
    </submittedName>
</protein>
<dbReference type="InterPro" id="IPR001789">
    <property type="entry name" value="Sig_transdc_resp-reg_receiver"/>
</dbReference>
<dbReference type="SMART" id="SM00421">
    <property type="entry name" value="HTH_LUXR"/>
    <property type="match status" value="1"/>
</dbReference>
<sequence>MTSQIDVLLAEDMHLVRGALAALLSGEPDISVVAEVANGDRILPAVLEHEPDVAVLDVDLPGIDGITAASLIHEHRPGCAVLVLTALGRPTILRKAMAVDALGFLVKDAAPTELAPAIRAVARGERVLDAKLAAAALRLRDNPLSEREMAVLRQAADGADVKDIAERLFLSRGTVRNYLGIIVTKLDARNRLDAVRIATEHDWL</sequence>
<dbReference type="Gene3D" id="3.40.50.2300">
    <property type="match status" value="1"/>
</dbReference>
<dbReference type="PANTHER" id="PTHR43214">
    <property type="entry name" value="TWO-COMPONENT RESPONSE REGULATOR"/>
    <property type="match status" value="1"/>
</dbReference>
<dbReference type="PROSITE" id="PS50043">
    <property type="entry name" value="HTH_LUXR_2"/>
    <property type="match status" value="1"/>
</dbReference>
<dbReference type="GO" id="GO:0003677">
    <property type="term" value="F:DNA binding"/>
    <property type="evidence" value="ECO:0007669"/>
    <property type="project" value="InterPro"/>
</dbReference>
<dbReference type="Proteomes" id="UP000199494">
    <property type="component" value="Unassembled WGS sequence"/>
</dbReference>
<dbReference type="CDD" id="cd06170">
    <property type="entry name" value="LuxR_C_like"/>
    <property type="match status" value="1"/>
</dbReference>
<dbReference type="STRING" id="530584.SAMN05421630_11289"/>
<dbReference type="PRINTS" id="PR00038">
    <property type="entry name" value="HTHLUXR"/>
</dbReference>
<organism evidence="1 2">
    <name type="scientific">Prauserella marina</name>
    <dbReference type="NCBI Taxonomy" id="530584"/>
    <lineage>
        <taxon>Bacteria</taxon>
        <taxon>Bacillati</taxon>
        <taxon>Actinomycetota</taxon>
        <taxon>Actinomycetes</taxon>
        <taxon>Pseudonocardiales</taxon>
        <taxon>Pseudonocardiaceae</taxon>
        <taxon>Prauserella</taxon>
    </lineage>
</organism>
<keyword evidence="2" id="KW-1185">Reference proteome</keyword>
<dbReference type="AlphaFoldDB" id="A0A1G6XH67"/>
<name>A0A1G6XH67_9PSEU</name>